<feature type="signal peptide" evidence="2">
    <location>
        <begin position="1"/>
        <end position="21"/>
    </location>
</feature>
<reference evidence="3" key="1">
    <citation type="submission" date="2023-04" db="EMBL/GenBank/DDBJ databases">
        <title>Ambrosiozyma monospora NBRC 1965.</title>
        <authorList>
            <person name="Ichikawa N."/>
            <person name="Sato H."/>
            <person name="Tonouchi N."/>
        </authorList>
    </citation>
    <scope>NUCLEOTIDE SEQUENCE</scope>
    <source>
        <strain evidence="3">NBRC 1965</strain>
    </source>
</reference>
<sequence>MKLTAYQLISITLSFTCVANAIPIAIANAGAGAEPCDEASSGDSSFGGDSSSGDDSSSEGDYSNEDSTLGGGSLETDSYSAGYADNGGAAATATATAEAGASASVAYNFEWPSEYTGWDSEWDTEYTACGGNFPDWLSEWTGYDEFKTSYDVWSSWNGCSLCKETTTIAAPTITGFTYTGSWTNQEITSTAAASVSMSISESEASPAITDSTASFEWPSEFTSWNSEWNTAYTACGGNFPSWFTEWSAFSEFSTSYSQWTSWNNCAECKKTTSIPVPTISSFSCSGSHSTESAPTTTSGSSLLSTEITPSGSLTTSSTESTTVPDSTTVSGSASASSTESISVSGSTTSSSTESTVSGSSSNSETVPEGSTVITIYTSNIHHRFYCSNFRCF</sequence>
<feature type="region of interest" description="Disordered" evidence="1">
    <location>
        <begin position="291"/>
        <end position="368"/>
    </location>
</feature>
<dbReference type="AlphaFoldDB" id="A0A9W7DKV8"/>
<feature type="compositionally biased region" description="Low complexity" evidence="1">
    <location>
        <begin position="295"/>
        <end position="365"/>
    </location>
</feature>
<dbReference type="Proteomes" id="UP001165063">
    <property type="component" value="Unassembled WGS sequence"/>
</dbReference>
<feature type="chain" id="PRO_5040765588" evidence="2">
    <location>
        <begin position="22"/>
        <end position="392"/>
    </location>
</feature>
<organism evidence="3 4">
    <name type="scientific">Ambrosiozyma monospora</name>
    <name type="common">Yeast</name>
    <name type="synonym">Endomycopsis monosporus</name>
    <dbReference type="NCBI Taxonomy" id="43982"/>
    <lineage>
        <taxon>Eukaryota</taxon>
        <taxon>Fungi</taxon>
        <taxon>Dikarya</taxon>
        <taxon>Ascomycota</taxon>
        <taxon>Saccharomycotina</taxon>
        <taxon>Pichiomycetes</taxon>
        <taxon>Pichiales</taxon>
        <taxon>Pichiaceae</taxon>
        <taxon>Ambrosiozyma</taxon>
    </lineage>
</organism>
<evidence type="ECO:0000256" key="2">
    <source>
        <dbReference type="SAM" id="SignalP"/>
    </source>
</evidence>
<dbReference type="EMBL" id="BSXU01007732">
    <property type="protein sequence ID" value="GMG56506.1"/>
    <property type="molecule type" value="Genomic_DNA"/>
</dbReference>
<keyword evidence="2" id="KW-0732">Signal</keyword>
<gene>
    <name evidence="3" type="ORF">Amon01_000857300</name>
</gene>
<comment type="caution">
    <text evidence="3">The sequence shown here is derived from an EMBL/GenBank/DDBJ whole genome shotgun (WGS) entry which is preliminary data.</text>
</comment>
<evidence type="ECO:0000256" key="1">
    <source>
        <dbReference type="SAM" id="MobiDB-lite"/>
    </source>
</evidence>
<accession>A0A9W7DKV8</accession>
<evidence type="ECO:0000313" key="3">
    <source>
        <dbReference type="EMBL" id="GMG56506.1"/>
    </source>
</evidence>
<feature type="compositionally biased region" description="Low complexity" evidence="1">
    <location>
        <begin position="37"/>
        <end position="55"/>
    </location>
</feature>
<name>A0A9W7DKV8_AMBMO</name>
<keyword evidence="4" id="KW-1185">Reference proteome</keyword>
<feature type="region of interest" description="Disordered" evidence="1">
    <location>
        <begin position="37"/>
        <end position="71"/>
    </location>
</feature>
<protein>
    <submittedName>
        <fullName evidence="3">Unnamed protein product</fullName>
    </submittedName>
</protein>
<evidence type="ECO:0000313" key="4">
    <source>
        <dbReference type="Proteomes" id="UP001165063"/>
    </source>
</evidence>
<proteinExistence type="predicted"/>